<evidence type="ECO:0000256" key="5">
    <source>
        <dbReference type="PROSITE-ProRule" id="PRU00042"/>
    </source>
</evidence>
<name>A0A9J7D6R5_MUSDO</name>
<proteinExistence type="predicted"/>
<keyword evidence="8" id="KW-1185">Reference proteome</keyword>
<feature type="region of interest" description="Disordered" evidence="6">
    <location>
        <begin position="950"/>
        <end position="975"/>
    </location>
</feature>
<evidence type="ECO:0000256" key="4">
    <source>
        <dbReference type="ARBA" id="ARBA00022833"/>
    </source>
</evidence>
<feature type="domain" description="C2H2-type" evidence="7">
    <location>
        <begin position="741"/>
        <end position="765"/>
    </location>
</feature>
<dbReference type="Gene3D" id="3.30.160.60">
    <property type="entry name" value="Classic Zinc Finger"/>
    <property type="match status" value="2"/>
</dbReference>
<sequence>MEVQIKQEADSDDEGPYPTPVAPNIQMVVKKEKLIIVDTCESPDPTPVAPNIQMVVKKEELIIEDTCESPDQEKEYHVDGFSIHFMDGDDGGGMDHDNDDYSNECSDNDVALLEDASNDLNASSPSEDEAVEQKSGPKKRQRRKKKQSEIYVKVVNLLHQNSIRILCPICKVSVQRFGMWSKHITHYHSQFAEEIKSNYEYLSIRTATCKICSLTLTSHANHFLHYLSSHSSENNVLFVCKVCKLRVVDFTTIVEHMNENHKKLKVTFTYCPIPECNIQFSEKMLMKLHFMDIHNSEFKTKFGFFICALCNHPKFDKENQFFDHLMNLHGLCDYNWKLLHFSQVCLNGEKQFECHECSQKFVDTGGQKLLEHYLSHKEEFVWFCRYCQLKLTFKDTLHFCTQMYIHFSNVRNQPSSSSNIPPPTILSTLDIPAYETTEWKAFEAYIMHVCPFCGNDFKTFTSWQLHLRQTHLINSLKSLRLSIMESDSNKYVCIDCGTGVGKSSKDIHTHRFQHLPHFPYTCLKCAECFRDLETAVEHFQKQCGDDDSSSLQDDYKSMKIPKLCDDELNWIEIICSMCKKIKRFPAKEDIEKHFRDNHNNFISQFNKSANNIDMVCRKCKTTIRSVSNEICLNHYIKHIGDGPYRCLMCQRSYTGIDICRRHVRRFHSMGIRVKRSLQPDNSDMAENIMKGVKRRLITSGRTSTTPTNSGSGNQQDTINNGLGTLSSKSIILNEFVSFIGFACPECNQLFDTHTAWNEHISKEHTFFNLSELSEYDVASGRHKCLQCSLLLDSTMSHRQKHKLTHMPHRAFICTLCESRCNSLGLIYGHLRRNHFRKGTFECPICLVNLTTSYERSVHVKRAHPRSEWPETMCSICYRKYSSLASHMLSHDINRPKNICPVCGTGIVTISDLKKHIINKHHVDDPSEILAKANLVSSRVAASKAIKLEEVETTDTSSEISDGGCNSHQPTVSNEI</sequence>
<dbReference type="PANTHER" id="PTHR24379:SF121">
    <property type="entry name" value="C2H2-TYPE DOMAIN-CONTAINING PROTEIN"/>
    <property type="match status" value="1"/>
</dbReference>
<feature type="region of interest" description="Disordered" evidence="6">
    <location>
        <begin position="1"/>
        <end position="22"/>
    </location>
</feature>
<evidence type="ECO:0000256" key="3">
    <source>
        <dbReference type="ARBA" id="ARBA00022771"/>
    </source>
</evidence>
<protein>
    <submittedName>
        <fullName evidence="9">Zinc finger protein 337-like</fullName>
    </submittedName>
</protein>
<organism evidence="8 9">
    <name type="scientific">Musca domestica</name>
    <name type="common">House fly</name>
    <dbReference type="NCBI Taxonomy" id="7370"/>
    <lineage>
        <taxon>Eukaryota</taxon>
        <taxon>Metazoa</taxon>
        <taxon>Ecdysozoa</taxon>
        <taxon>Arthropoda</taxon>
        <taxon>Hexapoda</taxon>
        <taxon>Insecta</taxon>
        <taxon>Pterygota</taxon>
        <taxon>Neoptera</taxon>
        <taxon>Endopterygota</taxon>
        <taxon>Diptera</taxon>
        <taxon>Brachycera</taxon>
        <taxon>Muscomorpha</taxon>
        <taxon>Muscoidea</taxon>
        <taxon>Muscidae</taxon>
        <taxon>Musca</taxon>
    </lineage>
</organism>
<keyword evidence="3 5" id="KW-0863">Zinc-finger</keyword>
<evidence type="ECO:0000313" key="9">
    <source>
        <dbReference type="RefSeq" id="XP_011290914.2"/>
    </source>
</evidence>
<dbReference type="VEuPathDB" id="VectorBase:MDOMA2_020215"/>
<reference evidence="9" key="1">
    <citation type="submission" date="2025-08" db="UniProtKB">
        <authorList>
            <consortium name="RefSeq"/>
        </authorList>
    </citation>
    <scope>IDENTIFICATION</scope>
    <source>
        <strain evidence="9">Aabys</strain>
        <tissue evidence="9">Whole body</tissue>
    </source>
</reference>
<dbReference type="RefSeq" id="XP_011290914.2">
    <property type="nucleotide sequence ID" value="XM_011292612.3"/>
</dbReference>
<feature type="domain" description="C2H2-type" evidence="7">
    <location>
        <begin position="448"/>
        <end position="471"/>
    </location>
</feature>
<dbReference type="OrthoDB" id="7932682at2759"/>
<feature type="region of interest" description="Disordered" evidence="6">
    <location>
        <begin position="119"/>
        <end position="145"/>
    </location>
</feature>
<accession>A0A9J7D6R5</accession>
<keyword evidence="4" id="KW-0862">Zinc</keyword>
<dbReference type="PANTHER" id="PTHR24379">
    <property type="entry name" value="KRAB AND ZINC FINGER DOMAIN-CONTAINING"/>
    <property type="match status" value="1"/>
</dbReference>
<feature type="compositionally biased region" description="Basic residues" evidence="6">
    <location>
        <begin position="136"/>
        <end position="145"/>
    </location>
</feature>
<feature type="compositionally biased region" description="Low complexity" evidence="6">
    <location>
        <begin position="698"/>
        <end position="712"/>
    </location>
</feature>
<evidence type="ECO:0000256" key="6">
    <source>
        <dbReference type="SAM" id="MobiDB-lite"/>
    </source>
</evidence>
<dbReference type="Proteomes" id="UP001652621">
    <property type="component" value="Unplaced"/>
</dbReference>
<keyword evidence="1" id="KW-0479">Metal-binding</keyword>
<dbReference type="VEuPathDB" id="VectorBase:MDOA016927"/>
<keyword evidence="2" id="KW-0677">Repeat</keyword>
<gene>
    <name evidence="9" type="primary">LOC105261559</name>
</gene>
<evidence type="ECO:0000256" key="2">
    <source>
        <dbReference type="ARBA" id="ARBA00022737"/>
    </source>
</evidence>
<dbReference type="GeneID" id="105261559"/>
<feature type="region of interest" description="Disordered" evidence="6">
    <location>
        <begin position="698"/>
        <end position="718"/>
    </location>
</feature>
<dbReference type="PROSITE" id="PS50157">
    <property type="entry name" value="ZINC_FINGER_C2H2_2"/>
    <property type="match status" value="2"/>
</dbReference>
<feature type="compositionally biased region" description="Polar residues" evidence="6">
    <location>
        <begin position="953"/>
        <end position="975"/>
    </location>
</feature>
<evidence type="ECO:0000313" key="8">
    <source>
        <dbReference type="Proteomes" id="UP001652621"/>
    </source>
</evidence>
<dbReference type="PROSITE" id="PS00028">
    <property type="entry name" value="ZINC_FINGER_C2H2_1"/>
    <property type="match status" value="7"/>
</dbReference>
<dbReference type="SMART" id="SM00355">
    <property type="entry name" value="ZnF_C2H2"/>
    <property type="match status" value="17"/>
</dbReference>
<evidence type="ECO:0000256" key="1">
    <source>
        <dbReference type="ARBA" id="ARBA00022723"/>
    </source>
</evidence>
<evidence type="ECO:0000259" key="7">
    <source>
        <dbReference type="PROSITE" id="PS50157"/>
    </source>
</evidence>
<dbReference type="InterPro" id="IPR013087">
    <property type="entry name" value="Znf_C2H2_type"/>
</dbReference>